<dbReference type="Pfam" id="PF09976">
    <property type="entry name" value="TPR_21"/>
    <property type="match status" value="1"/>
</dbReference>
<evidence type="ECO:0000259" key="9">
    <source>
        <dbReference type="Pfam" id="PF09976"/>
    </source>
</evidence>
<evidence type="ECO:0000313" key="11">
    <source>
        <dbReference type="Proteomes" id="UP000639274"/>
    </source>
</evidence>
<dbReference type="InterPro" id="IPR011990">
    <property type="entry name" value="TPR-like_helical_dom_sf"/>
</dbReference>
<dbReference type="AlphaFoldDB" id="A0A975AS91"/>
<sequence>MAIDELLDEHEQSERVREWLRRNGSALTIGIALGLAAIGGWQWWKVHRQNQLTGAADAYQSAVTAIEGKDAAASAKVNATPDGIYRALAQLELAKSQYAAGKRDDAIATLRAVKTSDPALAPVVQVRLARLLIDAKKADEALKLVASADSIAAMEVRGDAQLALGKRDQARETYGKALLRTEVGTPQRRLLELKLTEAGGTPPKTETQS</sequence>
<dbReference type="SUPFAM" id="SSF48452">
    <property type="entry name" value="TPR-like"/>
    <property type="match status" value="1"/>
</dbReference>
<dbReference type="Gene3D" id="1.25.40.10">
    <property type="entry name" value="Tetratricopeptide repeat domain"/>
    <property type="match status" value="1"/>
</dbReference>
<evidence type="ECO:0000256" key="5">
    <source>
        <dbReference type="ARBA" id="ARBA00023136"/>
    </source>
</evidence>
<proteinExistence type="inferred from homology"/>
<dbReference type="GO" id="GO:0005886">
    <property type="term" value="C:plasma membrane"/>
    <property type="evidence" value="ECO:0007669"/>
    <property type="project" value="UniProtKB-SubCell"/>
</dbReference>
<evidence type="ECO:0000313" key="10">
    <source>
        <dbReference type="EMBL" id="QSX77725.1"/>
    </source>
</evidence>
<dbReference type="PANTHER" id="PTHR38035:SF1">
    <property type="entry name" value="ANCILLARY SECYEG TRANSLOCON SUBUNIT"/>
    <property type="match status" value="1"/>
</dbReference>
<evidence type="ECO:0000256" key="4">
    <source>
        <dbReference type="ARBA" id="ARBA00022989"/>
    </source>
</evidence>
<dbReference type="InterPro" id="IPR018704">
    <property type="entry name" value="SecYEG/CpoB_TPR"/>
</dbReference>
<dbReference type="PIRSF" id="PIRSF006170">
    <property type="entry name" value="YfgM"/>
    <property type="match status" value="1"/>
</dbReference>
<protein>
    <recommendedName>
        <fullName evidence="8">Ancillary SecYEG translocon subunit</fullName>
    </recommendedName>
</protein>
<comment type="similarity">
    <text evidence="7">Belongs to the YfgM family.</text>
</comment>
<keyword evidence="6" id="KW-0143">Chaperone</keyword>
<evidence type="ECO:0000256" key="6">
    <source>
        <dbReference type="ARBA" id="ARBA00023186"/>
    </source>
</evidence>
<dbReference type="KEGG" id="lsf:I8J32_013415"/>
<dbReference type="Proteomes" id="UP000639274">
    <property type="component" value="Chromosome"/>
</dbReference>
<comment type="subcellular location">
    <subcellularLocation>
        <location evidence="1">Cell membrane</location>
        <topology evidence="1">Single-pass type II membrane protein</topology>
    </subcellularLocation>
</comment>
<feature type="domain" description="Ancillary SecYEG translocon subunit/Cell division coordinator CpoB TPR" evidence="9">
    <location>
        <begin position="17"/>
        <end position="197"/>
    </location>
</feature>
<evidence type="ECO:0000256" key="3">
    <source>
        <dbReference type="ARBA" id="ARBA00022692"/>
    </source>
</evidence>
<evidence type="ECO:0000256" key="7">
    <source>
        <dbReference type="ARBA" id="ARBA00024197"/>
    </source>
</evidence>
<evidence type="ECO:0000256" key="2">
    <source>
        <dbReference type="ARBA" id="ARBA00022475"/>
    </source>
</evidence>
<reference evidence="10 11" key="1">
    <citation type="submission" date="2021-03" db="EMBL/GenBank/DDBJ databases">
        <title>Lysobacter sp. nov. isolated from soil of gangwondo yeongwol, south Korea.</title>
        <authorList>
            <person name="Kim K.R."/>
            <person name="Kim K.H."/>
            <person name="Jeon C.O."/>
        </authorList>
    </citation>
    <scope>NUCLEOTIDE SEQUENCE [LARGE SCALE GENOMIC DNA]</scope>
    <source>
        <strain evidence="10 11">R19</strain>
    </source>
</reference>
<keyword evidence="4" id="KW-1133">Transmembrane helix</keyword>
<evidence type="ECO:0000256" key="8">
    <source>
        <dbReference type="ARBA" id="ARBA00024235"/>
    </source>
</evidence>
<keyword evidence="11" id="KW-1185">Reference proteome</keyword>
<keyword evidence="5" id="KW-0472">Membrane</keyword>
<organism evidence="10 11">
    <name type="scientific">Agrilutibacter solisilvae</name>
    <dbReference type="NCBI Taxonomy" id="2763317"/>
    <lineage>
        <taxon>Bacteria</taxon>
        <taxon>Pseudomonadati</taxon>
        <taxon>Pseudomonadota</taxon>
        <taxon>Gammaproteobacteria</taxon>
        <taxon>Lysobacterales</taxon>
        <taxon>Lysobacteraceae</taxon>
        <taxon>Agrilutibacter</taxon>
    </lineage>
</organism>
<dbReference type="RefSeq" id="WP_200616456.1">
    <property type="nucleotide sequence ID" value="NZ_CP071518.1"/>
</dbReference>
<keyword evidence="2" id="KW-1003">Cell membrane</keyword>
<gene>
    <name evidence="10" type="ORF">I8J32_013415</name>
</gene>
<dbReference type="EMBL" id="CP071518">
    <property type="protein sequence ID" value="QSX77725.1"/>
    <property type="molecule type" value="Genomic_DNA"/>
</dbReference>
<keyword evidence="3" id="KW-0812">Transmembrane</keyword>
<dbReference type="GO" id="GO:0044877">
    <property type="term" value="F:protein-containing complex binding"/>
    <property type="evidence" value="ECO:0007669"/>
    <property type="project" value="InterPro"/>
</dbReference>
<accession>A0A975AS91</accession>
<name>A0A975AS91_9GAMM</name>
<dbReference type="InterPro" id="IPR026039">
    <property type="entry name" value="YfgM"/>
</dbReference>
<evidence type="ECO:0000256" key="1">
    <source>
        <dbReference type="ARBA" id="ARBA00004401"/>
    </source>
</evidence>
<dbReference type="PANTHER" id="PTHR38035">
    <property type="entry name" value="UPF0070 PROTEIN YFGM"/>
    <property type="match status" value="1"/>
</dbReference>